<organism evidence="3 4">
    <name type="scientific">Lates japonicus</name>
    <name type="common">Japanese lates</name>
    <dbReference type="NCBI Taxonomy" id="270547"/>
    <lineage>
        <taxon>Eukaryota</taxon>
        <taxon>Metazoa</taxon>
        <taxon>Chordata</taxon>
        <taxon>Craniata</taxon>
        <taxon>Vertebrata</taxon>
        <taxon>Euteleostomi</taxon>
        <taxon>Actinopterygii</taxon>
        <taxon>Neopterygii</taxon>
        <taxon>Teleostei</taxon>
        <taxon>Neoteleostei</taxon>
        <taxon>Acanthomorphata</taxon>
        <taxon>Carangaria</taxon>
        <taxon>Carangaria incertae sedis</taxon>
        <taxon>Centropomidae</taxon>
        <taxon>Lates</taxon>
    </lineage>
</organism>
<proteinExistence type="predicted"/>
<sequence length="96" mass="10607">MRAGVLWMVMACLSDGEVMKCSALNATGPEANQSCPDRSPVIPELVMWVGCGILLVYSLSITCITSVIWRRSKKDDEDTNVYVNTRPGELWKPCKA</sequence>
<feature type="chain" id="PRO_5041907936" evidence="2">
    <location>
        <begin position="17"/>
        <end position="96"/>
    </location>
</feature>
<feature type="transmembrane region" description="Helical" evidence="1">
    <location>
        <begin position="47"/>
        <end position="69"/>
    </location>
</feature>
<name>A0AAD3N4L4_LATJO</name>
<dbReference type="EMBL" id="BRZM01000083">
    <property type="protein sequence ID" value="GLD65816.1"/>
    <property type="molecule type" value="Genomic_DNA"/>
</dbReference>
<dbReference type="Proteomes" id="UP001279410">
    <property type="component" value="Unassembled WGS sequence"/>
</dbReference>
<protein>
    <submittedName>
        <fullName evidence="3">T-cell-specific surface glycoprotein CD28-like protein</fullName>
    </submittedName>
</protein>
<keyword evidence="2" id="KW-0732">Signal</keyword>
<feature type="signal peptide" evidence="2">
    <location>
        <begin position="1"/>
        <end position="16"/>
    </location>
</feature>
<evidence type="ECO:0000256" key="2">
    <source>
        <dbReference type="SAM" id="SignalP"/>
    </source>
</evidence>
<evidence type="ECO:0000313" key="4">
    <source>
        <dbReference type="Proteomes" id="UP001279410"/>
    </source>
</evidence>
<dbReference type="AlphaFoldDB" id="A0AAD3N4L4"/>
<evidence type="ECO:0000256" key="1">
    <source>
        <dbReference type="SAM" id="Phobius"/>
    </source>
</evidence>
<keyword evidence="1" id="KW-0812">Transmembrane</keyword>
<keyword evidence="1" id="KW-0472">Membrane</keyword>
<reference evidence="3" key="1">
    <citation type="submission" date="2022-08" db="EMBL/GenBank/DDBJ databases">
        <title>Genome sequencing of akame (Lates japonicus).</title>
        <authorList>
            <person name="Hashiguchi Y."/>
            <person name="Takahashi H."/>
        </authorList>
    </citation>
    <scope>NUCLEOTIDE SEQUENCE</scope>
    <source>
        <strain evidence="3">Kochi</strain>
    </source>
</reference>
<keyword evidence="4" id="KW-1185">Reference proteome</keyword>
<accession>A0AAD3N4L4</accession>
<gene>
    <name evidence="3" type="ORF">AKAME5_001726100</name>
</gene>
<comment type="caution">
    <text evidence="3">The sequence shown here is derived from an EMBL/GenBank/DDBJ whole genome shotgun (WGS) entry which is preliminary data.</text>
</comment>
<evidence type="ECO:0000313" key="3">
    <source>
        <dbReference type="EMBL" id="GLD65816.1"/>
    </source>
</evidence>
<keyword evidence="1" id="KW-1133">Transmembrane helix</keyword>